<dbReference type="SUPFAM" id="SSF55186">
    <property type="entry name" value="ThrRS/AlaRS common domain"/>
    <property type="match status" value="1"/>
</dbReference>
<dbReference type="EMBL" id="PFAK01000038">
    <property type="protein sequence ID" value="PIR96233.1"/>
    <property type="molecule type" value="Genomic_DNA"/>
</dbReference>
<dbReference type="InterPro" id="IPR002314">
    <property type="entry name" value="aa-tRNA-synt_IIb"/>
</dbReference>
<feature type="binding site" evidence="13">
    <location>
        <position position="326"/>
    </location>
    <ligand>
        <name>Zn(2+)</name>
        <dbReference type="ChEBI" id="CHEBI:29105"/>
        <note>catalytic</note>
    </ligand>
</feature>
<evidence type="ECO:0000256" key="7">
    <source>
        <dbReference type="ARBA" id="ARBA00022833"/>
    </source>
</evidence>
<dbReference type="HAMAP" id="MF_00184">
    <property type="entry name" value="Thr_tRNA_synth"/>
    <property type="match status" value="1"/>
</dbReference>
<evidence type="ECO:0000256" key="4">
    <source>
        <dbReference type="ARBA" id="ARBA00022598"/>
    </source>
</evidence>
<comment type="caution">
    <text evidence="13">Lacks conserved residue(s) required for the propagation of feature annotation.</text>
</comment>
<dbReference type="Pfam" id="PF07973">
    <property type="entry name" value="tRNA_SAD"/>
    <property type="match status" value="1"/>
</dbReference>
<dbReference type="Pfam" id="PF03129">
    <property type="entry name" value="HGTP_anticodon"/>
    <property type="match status" value="1"/>
</dbReference>
<comment type="caution">
    <text evidence="15">The sequence shown here is derived from an EMBL/GenBank/DDBJ whole genome shotgun (WGS) entry which is preliminary data.</text>
</comment>
<dbReference type="Pfam" id="PF00587">
    <property type="entry name" value="tRNA-synt_2b"/>
    <property type="match status" value="1"/>
</dbReference>
<feature type="binding site" evidence="13">
    <location>
        <position position="275"/>
    </location>
    <ligand>
        <name>Zn(2+)</name>
        <dbReference type="ChEBI" id="CHEBI:29105"/>
        <note>catalytic</note>
    </ligand>
</feature>
<evidence type="ECO:0000256" key="10">
    <source>
        <dbReference type="ARBA" id="ARBA00022917"/>
    </source>
</evidence>
<dbReference type="InterPro" id="IPR012947">
    <property type="entry name" value="tRNA_SAD"/>
</dbReference>
<evidence type="ECO:0000256" key="12">
    <source>
        <dbReference type="ARBA" id="ARBA00049515"/>
    </source>
</evidence>
<keyword evidence="7 13" id="KW-0862">Zinc</keyword>
<dbReference type="InterPro" id="IPR033728">
    <property type="entry name" value="ThrRS_core"/>
</dbReference>
<dbReference type="GO" id="GO:0005524">
    <property type="term" value="F:ATP binding"/>
    <property type="evidence" value="ECO:0007669"/>
    <property type="project" value="UniProtKB-UniRule"/>
</dbReference>
<dbReference type="Proteomes" id="UP000230922">
    <property type="component" value="Unassembled WGS sequence"/>
</dbReference>
<keyword evidence="4 13" id="KW-0436">Ligase</keyword>
<dbReference type="InterPro" id="IPR047246">
    <property type="entry name" value="ThrRS_anticodon"/>
</dbReference>
<evidence type="ECO:0000256" key="11">
    <source>
        <dbReference type="ARBA" id="ARBA00023146"/>
    </source>
</evidence>
<evidence type="ECO:0000256" key="13">
    <source>
        <dbReference type="HAMAP-Rule" id="MF_00184"/>
    </source>
</evidence>
<keyword evidence="5 13" id="KW-0479">Metal-binding</keyword>
<dbReference type="SUPFAM" id="SSF52954">
    <property type="entry name" value="Class II aaRS ABD-related"/>
    <property type="match status" value="1"/>
</dbReference>
<keyword evidence="6 13" id="KW-0547">Nucleotide-binding</keyword>
<dbReference type="SUPFAM" id="SSF55681">
    <property type="entry name" value="Class II aaRS and biotin synthetases"/>
    <property type="match status" value="1"/>
</dbReference>
<dbReference type="Gene3D" id="3.30.54.20">
    <property type="match status" value="1"/>
</dbReference>
<evidence type="ECO:0000256" key="2">
    <source>
        <dbReference type="ARBA" id="ARBA00022490"/>
    </source>
</evidence>
<dbReference type="Gene3D" id="3.40.50.800">
    <property type="entry name" value="Anticodon-binding domain"/>
    <property type="match status" value="1"/>
</dbReference>
<dbReference type="GO" id="GO:0000049">
    <property type="term" value="F:tRNA binding"/>
    <property type="evidence" value="ECO:0007669"/>
    <property type="project" value="UniProtKB-KW"/>
</dbReference>
<dbReference type="NCBIfam" id="TIGR00418">
    <property type="entry name" value="thrS"/>
    <property type="match status" value="1"/>
</dbReference>
<comment type="catalytic activity">
    <reaction evidence="12 13">
        <text>tRNA(Thr) + L-threonine + ATP = L-threonyl-tRNA(Thr) + AMP + diphosphate + H(+)</text>
        <dbReference type="Rhea" id="RHEA:24624"/>
        <dbReference type="Rhea" id="RHEA-COMP:9670"/>
        <dbReference type="Rhea" id="RHEA-COMP:9704"/>
        <dbReference type="ChEBI" id="CHEBI:15378"/>
        <dbReference type="ChEBI" id="CHEBI:30616"/>
        <dbReference type="ChEBI" id="CHEBI:33019"/>
        <dbReference type="ChEBI" id="CHEBI:57926"/>
        <dbReference type="ChEBI" id="CHEBI:78442"/>
        <dbReference type="ChEBI" id="CHEBI:78534"/>
        <dbReference type="ChEBI" id="CHEBI:456215"/>
        <dbReference type="EC" id="6.1.1.3"/>
    </reaction>
</comment>
<accession>A0A2H0VAW4</accession>
<dbReference type="SMART" id="SM00863">
    <property type="entry name" value="tRNA_SAD"/>
    <property type="match status" value="1"/>
</dbReference>
<comment type="subcellular location">
    <subcellularLocation>
        <location evidence="13">Cytoplasm</location>
    </subcellularLocation>
</comment>
<evidence type="ECO:0000256" key="8">
    <source>
        <dbReference type="ARBA" id="ARBA00022840"/>
    </source>
</evidence>
<comment type="similarity">
    <text evidence="1 13">Belongs to the class-II aminoacyl-tRNA synthetase family.</text>
</comment>
<keyword evidence="11 13" id="KW-0030">Aminoacyl-tRNA synthetase</keyword>
<dbReference type="AlphaFoldDB" id="A0A2H0VAW4"/>
<dbReference type="FunFam" id="3.30.980.10:FF:000005">
    <property type="entry name" value="Threonyl-tRNA synthetase, mitochondrial"/>
    <property type="match status" value="1"/>
</dbReference>
<dbReference type="PROSITE" id="PS50862">
    <property type="entry name" value="AA_TRNA_LIGASE_II"/>
    <property type="match status" value="1"/>
</dbReference>
<evidence type="ECO:0000259" key="14">
    <source>
        <dbReference type="PROSITE" id="PS50862"/>
    </source>
</evidence>
<dbReference type="GO" id="GO:0046872">
    <property type="term" value="F:metal ion binding"/>
    <property type="evidence" value="ECO:0007669"/>
    <property type="project" value="UniProtKB-KW"/>
</dbReference>
<gene>
    <name evidence="13" type="primary">thrS</name>
    <name evidence="15" type="ORF">COT92_02110</name>
</gene>
<comment type="subunit">
    <text evidence="13">Homodimer.</text>
</comment>
<dbReference type="GO" id="GO:0005737">
    <property type="term" value="C:cytoplasm"/>
    <property type="evidence" value="ECO:0007669"/>
    <property type="project" value="UniProtKB-SubCell"/>
</dbReference>
<keyword evidence="10 13" id="KW-0648">Protein biosynthesis</keyword>
<feature type="domain" description="Aminoacyl-transfer RNA synthetases class-II family profile" evidence="14">
    <location>
        <begin position="169"/>
        <end position="479"/>
    </location>
</feature>
<dbReference type="InterPro" id="IPR006195">
    <property type="entry name" value="aa-tRNA-synth_II"/>
</dbReference>
<keyword evidence="8 13" id="KW-0067">ATP-binding</keyword>
<evidence type="ECO:0000256" key="9">
    <source>
        <dbReference type="ARBA" id="ARBA00022884"/>
    </source>
</evidence>
<dbReference type="PANTHER" id="PTHR11451:SF44">
    <property type="entry name" value="THREONINE--TRNA LIGASE, CHLOROPLASTIC_MITOCHONDRIAL 2"/>
    <property type="match status" value="1"/>
</dbReference>
<sequence length="583" mass="67474">MNNQNLHNIRHTLAHLFAAALLKLHPKAKVTIGPPVENGFYYDVDLDEKLTAQDLPKIEKQMRKLLPTWEKFERKEVSPDEAKKYWSGNPYKLELINELEKLGEKITFYTAGDFTDLCRGGHVDSPKKDIKADAFKLTKLAGAYWRGDEKNKMLTRVYGVAFETKVELDSHLKMLEEAEKRDHRILGKQLDLFTFSELVGAGLPLWTPKGTLLRNLLDDYLWRLRKNMGFEKVEIPHITKKDLYETSGHWGKFKNELFRIQTREGHEFAMKPMNCPHHTQIYARKQHSYRELPVRYANTTMVYRDEQTGELNGLSRVRCITQDDAHIFCRFNQTEKEISALWEVIKKFYKASGNFELKIRLSLHDPKNMKNYLGSEEVWQKAETELRKAITSKKVRAEEAVGEAAFYGPKIDFMAKDSLGRQWQVATIQLDMNMPENFDLSCVNEKGEAERVVMLHCAVMGSIERYLAILIEHLAGKFPLWLSPVQVAVLPISKKQNKYAKDVLKQLSANYPELRIVLDDRDESVGKKIREATLQKIPYQIIVGEKEVKSKKVSVRTREGNDLGQMTVKAFIQKINAEIEKKK</sequence>
<evidence type="ECO:0000256" key="6">
    <source>
        <dbReference type="ARBA" id="ARBA00022741"/>
    </source>
</evidence>
<dbReference type="EC" id="6.1.1.3" evidence="13"/>
<dbReference type="InterPro" id="IPR018163">
    <property type="entry name" value="Thr/Ala-tRNA-synth_IIc_edit"/>
</dbReference>
<reference evidence="16" key="1">
    <citation type="submission" date="2017-09" db="EMBL/GenBank/DDBJ databases">
        <title>Depth-based differentiation of microbial function through sediment-hosted aquifers and enrichment of novel symbionts in the deep terrestrial subsurface.</title>
        <authorList>
            <person name="Probst A.J."/>
            <person name="Ladd B."/>
            <person name="Jarett J.K."/>
            <person name="Geller-Mcgrath D.E."/>
            <person name="Sieber C.M.K."/>
            <person name="Emerson J.B."/>
            <person name="Anantharaman K."/>
            <person name="Thomas B.C."/>
            <person name="Malmstrom R."/>
            <person name="Stieglmeier M."/>
            <person name="Klingl A."/>
            <person name="Woyke T."/>
            <person name="Ryan C.M."/>
            <person name="Banfield J.F."/>
        </authorList>
    </citation>
    <scope>NUCLEOTIDE SEQUENCE [LARGE SCALE GENOMIC DNA]</scope>
</reference>
<feature type="binding site" evidence="13">
    <location>
        <position position="456"/>
    </location>
    <ligand>
        <name>Zn(2+)</name>
        <dbReference type="ChEBI" id="CHEBI:29105"/>
        <note>catalytic</note>
    </ligand>
</feature>
<dbReference type="Gene3D" id="3.30.930.10">
    <property type="entry name" value="Bira Bifunctional Protein, Domain 2"/>
    <property type="match status" value="1"/>
</dbReference>
<dbReference type="FunFam" id="3.40.50.800:FF:000001">
    <property type="entry name" value="Threonine--tRNA ligase"/>
    <property type="match status" value="1"/>
</dbReference>
<dbReference type="InterPro" id="IPR036621">
    <property type="entry name" value="Anticodon-bd_dom_sf"/>
</dbReference>
<organism evidence="15 16">
    <name type="scientific">Candidatus Doudnabacteria bacterium CG10_big_fil_rev_8_21_14_0_10_42_18</name>
    <dbReference type="NCBI Taxonomy" id="1974552"/>
    <lineage>
        <taxon>Bacteria</taxon>
        <taxon>Candidatus Doudnaibacteriota</taxon>
    </lineage>
</organism>
<evidence type="ECO:0000256" key="1">
    <source>
        <dbReference type="ARBA" id="ARBA00008226"/>
    </source>
</evidence>
<keyword evidence="2 13" id="KW-0963">Cytoplasm</keyword>
<dbReference type="Gene3D" id="3.30.980.10">
    <property type="entry name" value="Threonyl-trna Synthetase, Chain A, domain 2"/>
    <property type="match status" value="1"/>
</dbReference>
<dbReference type="GO" id="GO:0006435">
    <property type="term" value="P:threonyl-tRNA aminoacylation"/>
    <property type="evidence" value="ECO:0007669"/>
    <property type="project" value="UniProtKB-UniRule"/>
</dbReference>
<protein>
    <recommendedName>
        <fullName evidence="13">Threonine--tRNA ligase</fullName>
        <ecNumber evidence="13">6.1.1.3</ecNumber>
    </recommendedName>
    <alternativeName>
        <fullName evidence="13">Threonyl-tRNA synthetase</fullName>
        <shortName evidence="13">ThrRS</shortName>
    </alternativeName>
</protein>
<evidence type="ECO:0000256" key="5">
    <source>
        <dbReference type="ARBA" id="ARBA00022723"/>
    </source>
</evidence>
<dbReference type="FunFam" id="3.30.930.10:FF:000002">
    <property type="entry name" value="Threonine--tRNA ligase"/>
    <property type="match status" value="1"/>
</dbReference>
<name>A0A2H0VAW4_9BACT</name>
<evidence type="ECO:0000313" key="15">
    <source>
        <dbReference type="EMBL" id="PIR96233.1"/>
    </source>
</evidence>
<comment type="cofactor">
    <cofactor evidence="13">
        <name>Zn(2+)</name>
        <dbReference type="ChEBI" id="CHEBI:29105"/>
    </cofactor>
    <text evidence="13">Binds 1 zinc ion per subunit.</text>
</comment>
<dbReference type="InterPro" id="IPR002320">
    <property type="entry name" value="Thr-tRNA-ligase_IIa"/>
</dbReference>
<proteinExistence type="inferred from homology"/>
<dbReference type="InterPro" id="IPR045864">
    <property type="entry name" value="aa-tRNA-synth_II/BPL/LPL"/>
</dbReference>
<dbReference type="GO" id="GO:0004829">
    <property type="term" value="F:threonine-tRNA ligase activity"/>
    <property type="evidence" value="ECO:0007669"/>
    <property type="project" value="UniProtKB-UniRule"/>
</dbReference>
<evidence type="ECO:0000256" key="3">
    <source>
        <dbReference type="ARBA" id="ARBA00022555"/>
    </source>
</evidence>
<keyword evidence="9 13" id="KW-0694">RNA-binding</keyword>
<keyword evidence="3 13" id="KW-0820">tRNA-binding</keyword>
<evidence type="ECO:0000313" key="16">
    <source>
        <dbReference type="Proteomes" id="UP000230922"/>
    </source>
</evidence>
<dbReference type="CDD" id="cd00860">
    <property type="entry name" value="ThrRS_anticodon"/>
    <property type="match status" value="1"/>
</dbReference>
<dbReference type="PRINTS" id="PR01047">
    <property type="entry name" value="TRNASYNTHTHR"/>
</dbReference>
<dbReference type="CDD" id="cd00771">
    <property type="entry name" value="ThrRS_core"/>
    <property type="match status" value="1"/>
</dbReference>
<dbReference type="PANTHER" id="PTHR11451">
    <property type="entry name" value="THREONINE-TRNA LIGASE"/>
    <property type="match status" value="1"/>
</dbReference>
<dbReference type="InterPro" id="IPR004154">
    <property type="entry name" value="Anticodon-bd"/>
</dbReference>